<organism evidence="1 2">
    <name type="scientific">Anaplasma phagocytophilum str. ApNP</name>
    <dbReference type="NCBI Taxonomy" id="1359153"/>
    <lineage>
        <taxon>Bacteria</taxon>
        <taxon>Pseudomonadati</taxon>
        <taxon>Pseudomonadota</taxon>
        <taxon>Alphaproteobacteria</taxon>
        <taxon>Rickettsiales</taxon>
        <taxon>Anaplasmataceae</taxon>
        <taxon>Anaplasma</taxon>
        <taxon>phagocytophilum group</taxon>
    </lineage>
</organism>
<name>A0A0F3NIH2_ANAPH</name>
<protein>
    <submittedName>
        <fullName evidence="1">Uncharacterized protein</fullName>
    </submittedName>
</protein>
<dbReference type="EMBL" id="LANW01000001">
    <property type="protein sequence ID" value="KJV66694.1"/>
    <property type="molecule type" value="Genomic_DNA"/>
</dbReference>
<evidence type="ECO:0000313" key="2">
    <source>
        <dbReference type="Proteomes" id="UP000033385"/>
    </source>
</evidence>
<reference evidence="1 2" key="1">
    <citation type="submission" date="2015-01" db="EMBL/GenBank/DDBJ databases">
        <title>Genome Sequencing of Rickettsiales.</title>
        <authorList>
            <person name="Daugherty S.C."/>
            <person name="Su Q."/>
            <person name="Abolude K."/>
            <person name="Beier-Sexton M."/>
            <person name="Carlyon J.A."/>
            <person name="Carter R."/>
            <person name="Day N.P."/>
            <person name="Dumler S.J."/>
            <person name="Dyachenko V."/>
            <person name="Godinez A."/>
            <person name="Kurtti T.J."/>
            <person name="Lichay M."/>
            <person name="Mullins K.E."/>
            <person name="Ott S."/>
            <person name="Pappas-Brown V."/>
            <person name="Paris D.H."/>
            <person name="Patel P."/>
            <person name="Richards A.L."/>
            <person name="Sadzewicz L."/>
            <person name="Sears K."/>
            <person name="Seidman D."/>
            <person name="Sengamalay N."/>
            <person name="Stenos J."/>
            <person name="Tallon L.J."/>
            <person name="Vincent G."/>
            <person name="Fraser C.M."/>
            <person name="Munderloh U."/>
            <person name="Dunning-Hotopp J.C."/>
        </authorList>
    </citation>
    <scope>NUCLEOTIDE SEQUENCE [LARGE SCALE GENOMIC DNA]</scope>
    <source>
        <strain evidence="1 2">ApNP</strain>
    </source>
</reference>
<accession>A0A0F3NIH2</accession>
<comment type="caution">
    <text evidence="1">The sequence shown here is derived from an EMBL/GenBank/DDBJ whole genome shotgun (WGS) entry which is preliminary data.</text>
</comment>
<proteinExistence type="predicted"/>
<dbReference type="PATRIC" id="fig|1359153.3.peg.937"/>
<dbReference type="AlphaFoldDB" id="A0A0F3NIH2"/>
<gene>
    <name evidence="1" type="ORF">APHNP_0912</name>
</gene>
<dbReference type="Proteomes" id="UP000033385">
    <property type="component" value="Unassembled WGS sequence"/>
</dbReference>
<sequence>MPLPTDDNITTLEYYQLKISRLNNTLLKIISQYFPYRILRQT</sequence>
<evidence type="ECO:0000313" key="1">
    <source>
        <dbReference type="EMBL" id="KJV66694.1"/>
    </source>
</evidence>